<dbReference type="EC" id="2.7.2.11" evidence="7"/>
<accession>A0ABX1VP03</accession>
<evidence type="ECO:0000256" key="5">
    <source>
        <dbReference type="ARBA" id="ARBA00022777"/>
    </source>
</evidence>
<evidence type="ECO:0000313" key="9">
    <source>
        <dbReference type="EMBL" id="NNJ29120.1"/>
    </source>
</evidence>
<dbReference type="EMBL" id="JAAOXG010000008">
    <property type="protein sequence ID" value="NNJ29120.1"/>
    <property type="molecule type" value="Genomic_DNA"/>
</dbReference>
<dbReference type="InterPro" id="IPR041739">
    <property type="entry name" value="G5K_ProB"/>
</dbReference>
<evidence type="ECO:0000256" key="1">
    <source>
        <dbReference type="ARBA" id="ARBA00022605"/>
    </source>
</evidence>
<name>A0ABX1VP03_9FIRM</name>
<feature type="binding site" evidence="7">
    <location>
        <position position="18"/>
    </location>
    <ligand>
        <name>ATP</name>
        <dbReference type="ChEBI" id="CHEBI:30616"/>
    </ligand>
</feature>
<proteinExistence type="inferred from homology"/>
<dbReference type="InterPro" id="IPR001057">
    <property type="entry name" value="Glu/AcGlu_kinase"/>
</dbReference>
<evidence type="ECO:0000259" key="8">
    <source>
        <dbReference type="Pfam" id="PF00696"/>
    </source>
</evidence>
<keyword evidence="4 7" id="KW-0547">Nucleotide-binding</keyword>
<dbReference type="SUPFAM" id="SSF53633">
    <property type="entry name" value="Carbamate kinase-like"/>
    <property type="match status" value="1"/>
</dbReference>
<feature type="binding site" evidence="7">
    <location>
        <position position="59"/>
    </location>
    <ligand>
        <name>substrate</name>
    </ligand>
</feature>
<comment type="catalytic activity">
    <reaction evidence="7">
        <text>L-glutamate + ATP = L-glutamyl 5-phosphate + ADP</text>
        <dbReference type="Rhea" id="RHEA:14877"/>
        <dbReference type="ChEBI" id="CHEBI:29985"/>
        <dbReference type="ChEBI" id="CHEBI:30616"/>
        <dbReference type="ChEBI" id="CHEBI:58274"/>
        <dbReference type="ChEBI" id="CHEBI:456216"/>
        <dbReference type="EC" id="2.7.2.11"/>
    </reaction>
</comment>
<dbReference type="GO" id="GO:0004349">
    <property type="term" value="F:glutamate 5-kinase activity"/>
    <property type="evidence" value="ECO:0007669"/>
    <property type="project" value="UniProtKB-EC"/>
</dbReference>
<keyword evidence="2 7" id="KW-0641">Proline biosynthesis</keyword>
<keyword evidence="10" id="KW-1185">Reference proteome</keyword>
<keyword evidence="7" id="KW-0963">Cytoplasm</keyword>
<dbReference type="Gene3D" id="3.40.1160.10">
    <property type="entry name" value="Acetylglutamate kinase-like"/>
    <property type="match status" value="1"/>
</dbReference>
<evidence type="ECO:0000256" key="6">
    <source>
        <dbReference type="ARBA" id="ARBA00022840"/>
    </source>
</evidence>
<evidence type="ECO:0000256" key="2">
    <source>
        <dbReference type="ARBA" id="ARBA00022650"/>
    </source>
</evidence>
<protein>
    <recommendedName>
        <fullName evidence="7">Glutamate 5-kinase</fullName>
        <ecNumber evidence="7">2.7.2.11</ecNumber>
    </recommendedName>
    <alternativeName>
        <fullName evidence="7">Gamma-glutamyl kinase</fullName>
        <shortName evidence="7">GK</shortName>
    </alternativeName>
</protein>
<comment type="similarity">
    <text evidence="7">Belongs to the glutamate 5-kinase family.</text>
</comment>
<dbReference type="HAMAP" id="MF_00456">
    <property type="entry name" value="ProB"/>
    <property type="match status" value="1"/>
</dbReference>
<evidence type="ECO:0000256" key="4">
    <source>
        <dbReference type="ARBA" id="ARBA00022741"/>
    </source>
</evidence>
<sequence>MNIEERIKLKDKNRIVIKIGSSSLTHTHTGDLNLMKIEKLIRVICDLKGQGKEVVLVSSGAIAAGRQALGRHTRPVTISEKQAFAAVGQARLMMVYQKLFAEYNQIAAQVLLTKNTMVSENSRFNAQNTFDELLKLGTIPVVNENDTVSTSEIPLVDNFGDNDRLSAVVAALIGADLLILLSDIDGLYSDDPRQNNDASFISLVREITPELMDMGKSSSGSDVGTGGMSAKLAAARIATDSGCDMVIANGDHVEIISQILDGQEKGTLFLAHPNHDFDLMTYINYEY</sequence>
<organism evidence="9 10">
    <name type="scientific">Lacrimispora defluvii</name>
    <dbReference type="NCBI Taxonomy" id="2719233"/>
    <lineage>
        <taxon>Bacteria</taxon>
        <taxon>Bacillati</taxon>
        <taxon>Bacillota</taxon>
        <taxon>Clostridia</taxon>
        <taxon>Lachnospirales</taxon>
        <taxon>Lachnospiraceae</taxon>
        <taxon>Lacrimispora</taxon>
    </lineage>
</organism>
<evidence type="ECO:0000256" key="7">
    <source>
        <dbReference type="HAMAP-Rule" id="MF_00456"/>
    </source>
</evidence>
<dbReference type="Proteomes" id="UP000539052">
    <property type="component" value="Unassembled WGS sequence"/>
</dbReference>
<dbReference type="InterPro" id="IPR001048">
    <property type="entry name" value="Asp/Glu/Uridylate_kinase"/>
</dbReference>
<dbReference type="CDD" id="cd04242">
    <property type="entry name" value="AAK_G5K_ProB"/>
    <property type="match status" value="1"/>
</dbReference>
<dbReference type="Pfam" id="PF00696">
    <property type="entry name" value="AA_kinase"/>
    <property type="match status" value="1"/>
</dbReference>
<evidence type="ECO:0000313" key="10">
    <source>
        <dbReference type="Proteomes" id="UP000539052"/>
    </source>
</evidence>
<keyword evidence="3 7" id="KW-0808">Transferase</keyword>
<feature type="domain" description="Aspartate/glutamate/uridylate kinase" evidence="8">
    <location>
        <begin position="13"/>
        <end position="249"/>
    </location>
</feature>
<reference evidence="9 10" key="1">
    <citation type="submission" date="2020-03" db="EMBL/GenBank/DDBJ databases">
        <title>Genome Sequence of industrial isolate, B5A.</title>
        <authorList>
            <person name="Sharma S."/>
            <person name="Patil P.B."/>
            <person name="Korpole S."/>
        </authorList>
    </citation>
    <scope>NUCLEOTIDE SEQUENCE [LARGE SCALE GENOMIC DNA]</scope>
    <source>
        <strain evidence="9 10">PI-S10-B5A</strain>
    </source>
</reference>
<keyword evidence="1 7" id="KW-0028">Amino-acid biosynthesis</keyword>
<comment type="caution">
    <text evidence="7">Lacks conserved residue(s) required for the propagation of feature annotation.</text>
</comment>
<dbReference type="PROSITE" id="PS00902">
    <property type="entry name" value="GLUTAMATE_5_KINASE"/>
    <property type="match status" value="1"/>
</dbReference>
<dbReference type="PRINTS" id="PR00474">
    <property type="entry name" value="GLU5KINASE"/>
</dbReference>
<keyword evidence="6 7" id="KW-0067">ATP-binding</keyword>
<comment type="caution">
    <text evidence="9">The sequence shown here is derived from an EMBL/GenBank/DDBJ whole genome shotgun (WGS) entry which is preliminary data.</text>
</comment>
<evidence type="ECO:0000256" key="3">
    <source>
        <dbReference type="ARBA" id="ARBA00022679"/>
    </source>
</evidence>
<dbReference type="InterPro" id="IPR005715">
    <property type="entry name" value="Glu_5kinase/COase_Synthase"/>
</dbReference>
<comment type="function">
    <text evidence="7">Catalyzes the transfer of a phosphate group to glutamate to form L-glutamate 5-phosphate.</text>
</comment>
<keyword evidence="5 7" id="KW-0418">Kinase</keyword>
<dbReference type="PANTHER" id="PTHR43654:SF3">
    <property type="entry name" value="GLUTAMATE 5-KINASE"/>
    <property type="match status" value="1"/>
</dbReference>
<dbReference type="PIRSF" id="PIRSF000729">
    <property type="entry name" value="GK"/>
    <property type="match status" value="1"/>
</dbReference>
<feature type="binding site" evidence="7">
    <location>
        <position position="162"/>
    </location>
    <ligand>
        <name>substrate</name>
    </ligand>
</feature>
<comment type="pathway">
    <text evidence="7">Amino-acid biosynthesis; L-proline biosynthesis; L-glutamate 5-semialdehyde from L-glutamate: step 1/2.</text>
</comment>
<comment type="subcellular location">
    <subcellularLocation>
        <location evidence="7">Cytoplasm</location>
    </subcellularLocation>
</comment>
<dbReference type="RefSeq" id="WP_170820405.1">
    <property type="nucleotide sequence ID" value="NZ_JAAOXG010000008.1"/>
</dbReference>
<dbReference type="InterPro" id="IPR011529">
    <property type="entry name" value="Glu_5kinase"/>
</dbReference>
<dbReference type="InterPro" id="IPR019797">
    <property type="entry name" value="Glutamate_5-kinase_CS"/>
</dbReference>
<dbReference type="NCBIfam" id="TIGR01027">
    <property type="entry name" value="proB"/>
    <property type="match status" value="1"/>
</dbReference>
<dbReference type="PANTHER" id="PTHR43654">
    <property type="entry name" value="GLUTAMATE 5-KINASE"/>
    <property type="match status" value="1"/>
</dbReference>
<dbReference type="InterPro" id="IPR036393">
    <property type="entry name" value="AceGlu_kinase-like_sf"/>
</dbReference>
<feature type="binding site" evidence="7">
    <location>
        <position position="146"/>
    </location>
    <ligand>
        <name>substrate</name>
    </ligand>
</feature>
<feature type="binding site" evidence="7">
    <location>
        <begin position="182"/>
        <end position="183"/>
    </location>
    <ligand>
        <name>ATP</name>
        <dbReference type="ChEBI" id="CHEBI:30616"/>
    </ligand>
</feature>
<gene>
    <name evidence="7 9" type="primary">proB</name>
    <name evidence="9" type="ORF">G9470_04805</name>
</gene>